<name>A0A363UM61_9GAMM</name>
<dbReference type="InterPro" id="IPR058561">
    <property type="entry name" value="Exonuc_1_C"/>
</dbReference>
<feature type="binding site" evidence="15">
    <location>
        <position position="179"/>
    </location>
    <ligand>
        <name>Mg(2+)</name>
        <dbReference type="ChEBI" id="CHEBI:18420"/>
        <label>2</label>
    </ligand>
</feature>
<dbReference type="SMART" id="SM00479">
    <property type="entry name" value="EXOIII"/>
    <property type="match status" value="1"/>
</dbReference>
<evidence type="ECO:0000256" key="1">
    <source>
        <dbReference type="ARBA" id="ARBA00000563"/>
    </source>
</evidence>
<evidence type="ECO:0000256" key="8">
    <source>
        <dbReference type="ARBA" id="ARBA00022839"/>
    </source>
</evidence>
<dbReference type="InterPro" id="IPR038649">
    <property type="entry name" value="EXOI_SH3_sf"/>
</dbReference>
<keyword evidence="9 15" id="KW-0460">Magnesium</keyword>
<dbReference type="GO" id="GO:0003677">
    <property type="term" value="F:DNA binding"/>
    <property type="evidence" value="ECO:0007669"/>
    <property type="project" value="UniProtKB-KW"/>
</dbReference>
<keyword evidence="7 13" id="KW-0378">Hydrolase</keyword>
<evidence type="ECO:0000256" key="14">
    <source>
        <dbReference type="PIRSR" id="PIRSR000977-1"/>
    </source>
</evidence>
<dbReference type="Gene3D" id="1.20.1280.70">
    <property type="entry name" value="Exonuclease ExoI, domain 3"/>
    <property type="match status" value="1"/>
</dbReference>
<dbReference type="Pfam" id="PF26016">
    <property type="entry name" value="ExoI_C"/>
    <property type="match status" value="1"/>
</dbReference>
<dbReference type="GO" id="GO:0046872">
    <property type="term" value="F:metal ion binding"/>
    <property type="evidence" value="ECO:0007669"/>
    <property type="project" value="UniProtKB-KW"/>
</dbReference>
<comment type="catalytic activity">
    <reaction evidence="1 13">
        <text>Exonucleolytic cleavage in the 3'- to 5'-direction to yield nucleoside 5'-phosphates.</text>
        <dbReference type="EC" id="3.1.11.1"/>
    </reaction>
</comment>
<sequence>MTSFLWHDYETFGVNPRYDRPAQFAAIRTDLDFNPIGEPIELFCQPPMDMPPSPEACLITGITPQQAETRGLPEPAFIEAVLNELGQADTIGVGYNSLRFDDEVTRHTAWRNFHDPYAREWRNGCARWDIIDMVRLTYALRPDGIEWPRRDDGTPSFKLEHLAAANGLEQQRAHDAVSDVRATIALAALIRARQPRLYDFVWTHRDKASAKAQLDLDRHVPVLHVSEKFPADQGCLSLVMPICPHPTNKNAVLVYDLRHDPEALIELSAVDVHERIFTPQADLPEDIDRIALKGIHINRAPVLVPVNTLKPAQAERLQLDLEQCRRHWKRLAESLDIVADKVSTAFAMAEFDAPGDPEQDLYGGFVDDDDRRLCQQILRTAPAEFDGLELPFRDKRLHELLLRYRGRYYPESLNEAERDEWNQFRSNRLEFAPDGGLSLDAYDAAIAALRPGLASEPDKLALLDDLSAWGQQLRATL</sequence>
<keyword evidence="5 15" id="KW-0479">Metal-binding</keyword>
<evidence type="ECO:0000256" key="4">
    <source>
        <dbReference type="ARBA" id="ARBA00022722"/>
    </source>
</evidence>
<evidence type="ECO:0000256" key="10">
    <source>
        <dbReference type="ARBA" id="ARBA00023125"/>
    </source>
</evidence>
<dbReference type="AlphaFoldDB" id="A0A363UM61"/>
<keyword evidence="11 13" id="KW-0234">DNA repair</keyword>
<dbReference type="InterPro" id="IPR023607">
    <property type="entry name" value="Exodeoxyribonuclease_I"/>
</dbReference>
<evidence type="ECO:0000256" key="2">
    <source>
        <dbReference type="ARBA" id="ARBA00012108"/>
    </source>
</evidence>
<comment type="subunit">
    <text evidence="12">Monomer. Interacts with ssb (via C-terminus); this interaction stimulates the exonuclease activity by recruiting the enzyme to its substrate.</text>
</comment>
<dbReference type="EC" id="3.1.11.1" evidence="2 13"/>
<dbReference type="Pfam" id="PF00929">
    <property type="entry name" value="RNase_T"/>
    <property type="match status" value="1"/>
</dbReference>
<dbReference type="InterPro" id="IPR034747">
    <property type="entry name" value="EXOI_SH3"/>
</dbReference>
<accession>A0A363UM61</accession>
<evidence type="ECO:0000313" key="18">
    <source>
        <dbReference type="EMBL" id="PWN56507.1"/>
    </source>
</evidence>
<dbReference type="EMBL" id="QEQK01000005">
    <property type="protein sequence ID" value="PWN56507.1"/>
    <property type="molecule type" value="Genomic_DNA"/>
</dbReference>
<evidence type="ECO:0000256" key="12">
    <source>
        <dbReference type="ARBA" id="ARBA00046792"/>
    </source>
</evidence>
<evidence type="ECO:0000256" key="11">
    <source>
        <dbReference type="ARBA" id="ARBA00023204"/>
    </source>
</evidence>
<evidence type="ECO:0000256" key="7">
    <source>
        <dbReference type="ARBA" id="ARBA00022801"/>
    </source>
</evidence>
<dbReference type="Gene3D" id="3.30.420.10">
    <property type="entry name" value="Ribonuclease H-like superfamily/Ribonuclease H"/>
    <property type="match status" value="1"/>
</dbReference>
<feature type="domain" description="ExoI SH3-like" evidence="16">
    <location>
        <begin position="195"/>
        <end position="350"/>
    </location>
</feature>
<feature type="binding site" evidence="14">
    <location>
        <position position="10"/>
    </location>
    <ligand>
        <name>substrate</name>
    </ligand>
</feature>
<protein>
    <recommendedName>
        <fullName evidence="3 13">Exodeoxyribonuclease I</fullName>
        <ecNumber evidence="2 13">3.1.11.1</ecNumber>
    </recommendedName>
</protein>
<dbReference type="PIRSF" id="PIRSF000977">
    <property type="entry name" value="Exodeoxyribonuclease_I"/>
    <property type="match status" value="1"/>
</dbReference>
<evidence type="ECO:0000256" key="15">
    <source>
        <dbReference type="PIRSR" id="PIRSR000977-2"/>
    </source>
</evidence>
<evidence type="ECO:0000256" key="3">
    <source>
        <dbReference type="ARBA" id="ARBA00019900"/>
    </source>
</evidence>
<dbReference type="InterPro" id="IPR013520">
    <property type="entry name" value="Ribonucl_H"/>
</dbReference>
<dbReference type="SUPFAM" id="SSF53098">
    <property type="entry name" value="Ribonuclease H-like"/>
    <property type="match status" value="1"/>
</dbReference>
<dbReference type="InterPro" id="IPR013620">
    <property type="entry name" value="Exonuc_1_SH3"/>
</dbReference>
<dbReference type="GO" id="GO:0008310">
    <property type="term" value="F:single-stranded DNA 3'-5' DNA exonuclease activity"/>
    <property type="evidence" value="ECO:0007669"/>
    <property type="project" value="UniProtKB-EC"/>
</dbReference>
<evidence type="ECO:0000256" key="6">
    <source>
        <dbReference type="ARBA" id="ARBA00022763"/>
    </source>
</evidence>
<comment type="caution">
    <text evidence="18">The sequence shown here is derived from an EMBL/GenBank/DDBJ whole genome shotgun (WGS) entry which is preliminary data.</text>
</comment>
<keyword evidence="8 13" id="KW-0269">Exonuclease</keyword>
<dbReference type="OrthoDB" id="9763470at2"/>
<keyword evidence="10" id="KW-0238">DNA-binding</keyword>
<dbReference type="InterPro" id="IPR036397">
    <property type="entry name" value="RNaseH_sf"/>
</dbReference>
<dbReference type="PROSITE" id="PS51785">
    <property type="entry name" value="EXOI_C"/>
    <property type="match status" value="1"/>
</dbReference>
<dbReference type="Gene3D" id="1.10.287.1240">
    <property type="match status" value="1"/>
</dbReference>
<dbReference type="PROSITE" id="PS51784">
    <property type="entry name" value="EXOI_SH3"/>
    <property type="match status" value="1"/>
</dbReference>
<evidence type="ECO:0000313" key="19">
    <source>
        <dbReference type="Proteomes" id="UP000251800"/>
    </source>
</evidence>
<feature type="binding site" evidence="15">
    <location>
        <position position="10"/>
    </location>
    <ligand>
        <name>Mg(2+)</name>
        <dbReference type="ChEBI" id="CHEBI:18420"/>
        <label>2</label>
    </ligand>
</feature>
<dbReference type="NCBIfam" id="NF008746">
    <property type="entry name" value="PRK11779.1"/>
    <property type="match status" value="1"/>
</dbReference>
<dbReference type="CDD" id="cd06138">
    <property type="entry name" value="ExoI_N"/>
    <property type="match status" value="1"/>
</dbReference>
<dbReference type="Pfam" id="PF08411">
    <property type="entry name" value="ExoI_SH3"/>
    <property type="match status" value="1"/>
</dbReference>
<dbReference type="GO" id="GO:0006281">
    <property type="term" value="P:DNA repair"/>
    <property type="evidence" value="ECO:0007669"/>
    <property type="project" value="UniProtKB-KW"/>
</dbReference>
<keyword evidence="4 13" id="KW-0540">Nuclease</keyword>
<feature type="domain" description="ExoI C-terminal" evidence="17">
    <location>
        <begin position="353"/>
        <end position="474"/>
    </location>
</feature>
<keyword evidence="6 13" id="KW-0227">DNA damage</keyword>
<gene>
    <name evidence="18" type="ORF">DEH80_06660</name>
</gene>
<feature type="binding site" evidence="14">
    <location>
        <position position="158"/>
    </location>
    <ligand>
        <name>substrate</name>
    </ligand>
</feature>
<dbReference type="RefSeq" id="WP_109719702.1">
    <property type="nucleotide sequence ID" value="NZ_QEQK01000005.1"/>
</dbReference>
<organism evidence="18 19">
    <name type="scientific">Abyssibacter profundi</name>
    <dbReference type="NCBI Taxonomy" id="2182787"/>
    <lineage>
        <taxon>Bacteria</taxon>
        <taxon>Pseudomonadati</taxon>
        <taxon>Pseudomonadota</taxon>
        <taxon>Gammaproteobacteria</taxon>
        <taxon>Chromatiales</taxon>
        <taxon>Oceanococcaceae</taxon>
        <taxon>Abyssibacter</taxon>
    </lineage>
</organism>
<evidence type="ECO:0000256" key="13">
    <source>
        <dbReference type="PIRNR" id="PIRNR000977"/>
    </source>
</evidence>
<dbReference type="Proteomes" id="UP000251800">
    <property type="component" value="Unassembled WGS sequence"/>
</dbReference>
<evidence type="ECO:0000259" key="16">
    <source>
        <dbReference type="PROSITE" id="PS51784"/>
    </source>
</evidence>
<proteinExistence type="predicted"/>
<evidence type="ECO:0000259" key="17">
    <source>
        <dbReference type="PROSITE" id="PS51785"/>
    </source>
</evidence>
<evidence type="ECO:0000256" key="9">
    <source>
        <dbReference type="ARBA" id="ARBA00022842"/>
    </source>
</evidence>
<evidence type="ECO:0000256" key="5">
    <source>
        <dbReference type="ARBA" id="ARBA00022723"/>
    </source>
</evidence>
<comment type="cofactor">
    <cofactor evidence="15">
        <name>Mg(2+)</name>
        <dbReference type="ChEBI" id="CHEBI:18420"/>
    </cofactor>
    <text evidence="15">Binds 2 Mg(2+) ions per monomer.</text>
</comment>
<feature type="binding site" evidence="15">
    <location>
        <position position="8"/>
    </location>
    <ligand>
        <name>Mg(2+)</name>
        <dbReference type="ChEBI" id="CHEBI:18420"/>
        <label>1</label>
    </ligand>
</feature>
<dbReference type="Gene3D" id="3.30.1520.20">
    <property type="entry name" value="Exonuclease ExoI, domain 2"/>
    <property type="match status" value="1"/>
</dbReference>
<dbReference type="FunFam" id="3.30.420.10:FF:000033">
    <property type="entry name" value="Exodeoxyribonuclease I"/>
    <property type="match status" value="1"/>
</dbReference>
<keyword evidence="19" id="KW-1185">Reference proteome</keyword>
<reference evidence="18 19" key="1">
    <citation type="submission" date="2018-05" db="EMBL/GenBank/DDBJ databases">
        <title>Abyssibacter profundi OUC007T gen. nov., sp. nov, a marine bacterium isolated from seawater of the Mariana Trench.</title>
        <authorList>
            <person name="Zhou S."/>
        </authorList>
    </citation>
    <scope>NUCLEOTIDE SEQUENCE [LARGE SCALE GENOMIC DNA]</scope>
    <source>
        <strain evidence="18 19">OUC007</strain>
    </source>
</reference>
<dbReference type="InterPro" id="IPR012337">
    <property type="entry name" value="RNaseH-like_sf"/>
</dbReference>